<comment type="caution">
    <text evidence="1">The sequence shown here is derived from an EMBL/GenBank/DDBJ whole genome shotgun (WGS) entry which is preliminary data.</text>
</comment>
<organism evidence="1 2">
    <name type="scientific">Eumeta variegata</name>
    <name type="common">Bagworm moth</name>
    <name type="synonym">Eumeta japonica</name>
    <dbReference type="NCBI Taxonomy" id="151549"/>
    <lineage>
        <taxon>Eukaryota</taxon>
        <taxon>Metazoa</taxon>
        <taxon>Ecdysozoa</taxon>
        <taxon>Arthropoda</taxon>
        <taxon>Hexapoda</taxon>
        <taxon>Insecta</taxon>
        <taxon>Pterygota</taxon>
        <taxon>Neoptera</taxon>
        <taxon>Endopterygota</taxon>
        <taxon>Lepidoptera</taxon>
        <taxon>Glossata</taxon>
        <taxon>Ditrysia</taxon>
        <taxon>Tineoidea</taxon>
        <taxon>Psychidae</taxon>
        <taxon>Oiketicinae</taxon>
        <taxon>Eumeta</taxon>
    </lineage>
</organism>
<gene>
    <name evidence="1" type="ORF">EVAR_45352_1</name>
</gene>
<sequence>MEVKMKSGPAFRLHSARVDVEHVPSSFIWKDLAVNLTLVTAFDSGSGAVFDFDTDHALNSNPVPALGFDPDSTTLIYREHLRRISSITAADVHGVDTPNELRSSGDSRR</sequence>
<name>A0A4C1XWY2_EUMVA</name>
<evidence type="ECO:0000313" key="1">
    <source>
        <dbReference type="EMBL" id="GBP68066.1"/>
    </source>
</evidence>
<dbReference type="EMBL" id="BGZK01001000">
    <property type="protein sequence ID" value="GBP68066.1"/>
    <property type="molecule type" value="Genomic_DNA"/>
</dbReference>
<dbReference type="Proteomes" id="UP000299102">
    <property type="component" value="Unassembled WGS sequence"/>
</dbReference>
<dbReference type="AlphaFoldDB" id="A0A4C1XWY2"/>
<evidence type="ECO:0000313" key="2">
    <source>
        <dbReference type="Proteomes" id="UP000299102"/>
    </source>
</evidence>
<keyword evidence="2" id="KW-1185">Reference proteome</keyword>
<reference evidence="1 2" key="1">
    <citation type="journal article" date="2019" name="Commun. Biol.">
        <title>The bagworm genome reveals a unique fibroin gene that provides high tensile strength.</title>
        <authorList>
            <person name="Kono N."/>
            <person name="Nakamura H."/>
            <person name="Ohtoshi R."/>
            <person name="Tomita M."/>
            <person name="Numata K."/>
            <person name="Arakawa K."/>
        </authorList>
    </citation>
    <scope>NUCLEOTIDE SEQUENCE [LARGE SCALE GENOMIC DNA]</scope>
</reference>
<protein>
    <submittedName>
        <fullName evidence="1">Uncharacterized protein</fullName>
    </submittedName>
</protein>
<proteinExistence type="predicted"/>
<accession>A0A4C1XWY2</accession>